<comment type="caution">
    <text evidence="2">The sequence shown here is derived from an EMBL/GenBank/DDBJ whole genome shotgun (WGS) entry which is preliminary data.</text>
</comment>
<dbReference type="Gene3D" id="1.10.3210.10">
    <property type="entry name" value="Hypothetical protein af1432"/>
    <property type="match status" value="1"/>
</dbReference>
<sequence length="189" mass="21983">MQTKEIIQKLYTIVQKQAKKPANTFGPDVWETHLLPVIKYAKMLALKRHADVDIVEIAALLHDIASISNSKEIKEHHIHGQRYAQEILSLFHYPQKEIDKVKHCIFAHRGSKQIKRETIEAQCVADGDAMAHFDSLYSLFYLAFEIKKLDPFAGKEFVKEKLERSWNKLTPFAQRLIRDKYKAVKLLLD</sequence>
<evidence type="ECO:0000313" key="2">
    <source>
        <dbReference type="EMBL" id="KKP70271.1"/>
    </source>
</evidence>
<gene>
    <name evidence="2" type="ORF">UR67_C0001G0180</name>
</gene>
<dbReference type="CDD" id="cd00077">
    <property type="entry name" value="HDc"/>
    <property type="match status" value="1"/>
</dbReference>
<evidence type="ECO:0000259" key="1">
    <source>
        <dbReference type="Pfam" id="PF01966"/>
    </source>
</evidence>
<name>A0A0G0C2I9_UNCC3</name>
<proteinExistence type="predicted"/>
<dbReference type="Pfam" id="PF01966">
    <property type="entry name" value="HD"/>
    <property type="match status" value="1"/>
</dbReference>
<protein>
    <submittedName>
        <fullName evidence="2">Metal-dependent phosphohydrolase HD sub domain protein</fullName>
    </submittedName>
</protein>
<dbReference type="EMBL" id="LBQB01000001">
    <property type="protein sequence ID" value="KKP70271.1"/>
    <property type="molecule type" value="Genomic_DNA"/>
</dbReference>
<dbReference type="SUPFAM" id="SSF109604">
    <property type="entry name" value="HD-domain/PDEase-like"/>
    <property type="match status" value="1"/>
</dbReference>
<evidence type="ECO:0000313" key="3">
    <source>
        <dbReference type="Proteomes" id="UP000034581"/>
    </source>
</evidence>
<dbReference type="InterPro" id="IPR006674">
    <property type="entry name" value="HD_domain"/>
</dbReference>
<dbReference type="Proteomes" id="UP000034581">
    <property type="component" value="Unassembled WGS sequence"/>
</dbReference>
<feature type="domain" description="HD" evidence="1">
    <location>
        <begin position="32"/>
        <end position="130"/>
    </location>
</feature>
<dbReference type="AlphaFoldDB" id="A0A0G0C2I9"/>
<reference evidence="2 3" key="1">
    <citation type="journal article" date="2015" name="Nature">
        <title>rRNA introns, odd ribosomes, and small enigmatic genomes across a large radiation of phyla.</title>
        <authorList>
            <person name="Brown C.T."/>
            <person name="Hug L.A."/>
            <person name="Thomas B.C."/>
            <person name="Sharon I."/>
            <person name="Castelle C.J."/>
            <person name="Singh A."/>
            <person name="Wilkins M.J."/>
            <person name="Williams K.H."/>
            <person name="Banfield J.F."/>
        </authorList>
    </citation>
    <scope>NUCLEOTIDE SEQUENCE [LARGE SCALE GENOMIC DNA]</scope>
</reference>
<organism evidence="2 3">
    <name type="scientific">candidate division CPR3 bacterium GW2011_GWF2_35_18</name>
    <dbReference type="NCBI Taxonomy" id="1618350"/>
    <lineage>
        <taxon>Bacteria</taxon>
        <taxon>Bacteria division CPR3</taxon>
    </lineage>
</organism>
<dbReference type="GO" id="GO:0016787">
    <property type="term" value="F:hydrolase activity"/>
    <property type="evidence" value="ECO:0007669"/>
    <property type="project" value="UniProtKB-KW"/>
</dbReference>
<keyword evidence="2" id="KW-0378">Hydrolase</keyword>
<accession>A0A0G0C2I9</accession>
<dbReference type="InterPro" id="IPR003607">
    <property type="entry name" value="HD/PDEase_dom"/>
</dbReference>
<dbReference type="STRING" id="1618350.UR67_C0001G0180"/>